<protein>
    <submittedName>
        <fullName evidence="1">Uncharacterized protein</fullName>
    </submittedName>
</protein>
<dbReference type="EMBL" id="AYRZ02000010">
    <property type="protein sequence ID" value="PHT70027.1"/>
    <property type="molecule type" value="Genomic_DNA"/>
</dbReference>
<evidence type="ECO:0000313" key="2">
    <source>
        <dbReference type="Proteomes" id="UP000222542"/>
    </source>
</evidence>
<organism evidence="1 2">
    <name type="scientific">Capsicum annuum</name>
    <name type="common">Capsicum pepper</name>
    <dbReference type="NCBI Taxonomy" id="4072"/>
    <lineage>
        <taxon>Eukaryota</taxon>
        <taxon>Viridiplantae</taxon>
        <taxon>Streptophyta</taxon>
        <taxon>Embryophyta</taxon>
        <taxon>Tracheophyta</taxon>
        <taxon>Spermatophyta</taxon>
        <taxon>Magnoliopsida</taxon>
        <taxon>eudicotyledons</taxon>
        <taxon>Gunneridae</taxon>
        <taxon>Pentapetalae</taxon>
        <taxon>asterids</taxon>
        <taxon>lamiids</taxon>
        <taxon>Solanales</taxon>
        <taxon>Solanaceae</taxon>
        <taxon>Solanoideae</taxon>
        <taxon>Capsiceae</taxon>
        <taxon>Capsicum</taxon>
    </lineage>
</organism>
<reference evidence="1 2" key="1">
    <citation type="journal article" date="2014" name="Nat. Genet.">
        <title>Genome sequence of the hot pepper provides insights into the evolution of pungency in Capsicum species.</title>
        <authorList>
            <person name="Kim S."/>
            <person name="Park M."/>
            <person name="Yeom S.I."/>
            <person name="Kim Y.M."/>
            <person name="Lee J.M."/>
            <person name="Lee H.A."/>
            <person name="Seo E."/>
            <person name="Choi J."/>
            <person name="Cheong K."/>
            <person name="Kim K.T."/>
            <person name="Jung K."/>
            <person name="Lee G.W."/>
            <person name="Oh S.K."/>
            <person name="Bae C."/>
            <person name="Kim S.B."/>
            <person name="Lee H.Y."/>
            <person name="Kim S.Y."/>
            <person name="Kim M.S."/>
            <person name="Kang B.C."/>
            <person name="Jo Y.D."/>
            <person name="Yang H.B."/>
            <person name="Jeong H.J."/>
            <person name="Kang W.H."/>
            <person name="Kwon J.K."/>
            <person name="Shin C."/>
            <person name="Lim J.Y."/>
            <person name="Park J.H."/>
            <person name="Huh J.H."/>
            <person name="Kim J.S."/>
            <person name="Kim B.D."/>
            <person name="Cohen O."/>
            <person name="Paran I."/>
            <person name="Suh M.C."/>
            <person name="Lee S.B."/>
            <person name="Kim Y.K."/>
            <person name="Shin Y."/>
            <person name="Noh S.J."/>
            <person name="Park J."/>
            <person name="Seo Y.S."/>
            <person name="Kwon S.Y."/>
            <person name="Kim H.A."/>
            <person name="Park J.M."/>
            <person name="Kim H.J."/>
            <person name="Choi S.B."/>
            <person name="Bosland P.W."/>
            <person name="Reeves G."/>
            <person name="Jo S.H."/>
            <person name="Lee B.W."/>
            <person name="Cho H.T."/>
            <person name="Choi H.S."/>
            <person name="Lee M.S."/>
            <person name="Yu Y."/>
            <person name="Do Choi Y."/>
            <person name="Park B.S."/>
            <person name="van Deynze A."/>
            <person name="Ashrafi H."/>
            <person name="Hill T."/>
            <person name="Kim W.T."/>
            <person name="Pai H.S."/>
            <person name="Ahn H.K."/>
            <person name="Yeam I."/>
            <person name="Giovannoni J.J."/>
            <person name="Rose J.K."/>
            <person name="Sorensen I."/>
            <person name="Lee S.J."/>
            <person name="Kim R.W."/>
            <person name="Choi I.Y."/>
            <person name="Choi B.S."/>
            <person name="Lim J.S."/>
            <person name="Lee Y.H."/>
            <person name="Choi D."/>
        </authorList>
    </citation>
    <scope>NUCLEOTIDE SEQUENCE [LARGE SCALE GENOMIC DNA]</scope>
    <source>
        <strain evidence="2">cv. CM334</strain>
    </source>
</reference>
<sequence length="143" mass="15727">MELDKGLSSDKGRTVLDSAVIPLLDHIPHSDTELSLKVLEIKEVFHNLNCLEIKLKVLFSPSSLLSVCHLLSSGSIAINNICFFMLVTMLCCKLNCELFEMDWDTPVLDCDSSFIPPLAELVIFAALQPVSGNYSVSKSNLAL</sequence>
<dbReference type="AlphaFoldDB" id="A0A2G2YJV8"/>
<dbReference type="Proteomes" id="UP000222542">
    <property type="component" value="Unassembled WGS sequence"/>
</dbReference>
<proteinExistence type="predicted"/>
<name>A0A2G2YJV8_CAPAN</name>
<dbReference type="STRING" id="4072.A0A2G2YJV8"/>
<dbReference type="Gramene" id="PHT70027">
    <property type="protein sequence ID" value="PHT70027"/>
    <property type="gene ID" value="T459_25131"/>
</dbReference>
<evidence type="ECO:0000313" key="1">
    <source>
        <dbReference type="EMBL" id="PHT70027.1"/>
    </source>
</evidence>
<accession>A0A2G2YJV8</accession>
<comment type="caution">
    <text evidence="1">The sequence shown here is derived from an EMBL/GenBank/DDBJ whole genome shotgun (WGS) entry which is preliminary data.</text>
</comment>
<reference evidence="1 2" key="2">
    <citation type="journal article" date="2017" name="Genome Biol.">
        <title>New reference genome sequences of hot pepper reveal the massive evolution of plant disease-resistance genes by retroduplication.</title>
        <authorList>
            <person name="Kim S."/>
            <person name="Park J."/>
            <person name="Yeom S.I."/>
            <person name="Kim Y.M."/>
            <person name="Seo E."/>
            <person name="Kim K.T."/>
            <person name="Kim M.S."/>
            <person name="Lee J.M."/>
            <person name="Cheong K."/>
            <person name="Shin H.S."/>
            <person name="Kim S.B."/>
            <person name="Han K."/>
            <person name="Lee J."/>
            <person name="Park M."/>
            <person name="Lee H.A."/>
            <person name="Lee H.Y."/>
            <person name="Lee Y."/>
            <person name="Oh S."/>
            <person name="Lee J.H."/>
            <person name="Choi E."/>
            <person name="Choi E."/>
            <person name="Lee S.E."/>
            <person name="Jeon J."/>
            <person name="Kim H."/>
            <person name="Choi G."/>
            <person name="Song H."/>
            <person name="Lee J."/>
            <person name="Lee S.C."/>
            <person name="Kwon J.K."/>
            <person name="Lee H.Y."/>
            <person name="Koo N."/>
            <person name="Hong Y."/>
            <person name="Kim R.W."/>
            <person name="Kang W.H."/>
            <person name="Huh J.H."/>
            <person name="Kang B.C."/>
            <person name="Yang T.J."/>
            <person name="Lee Y.H."/>
            <person name="Bennetzen J.L."/>
            <person name="Choi D."/>
        </authorList>
    </citation>
    <scope>NUCLEOTIDE SEQUENCE [LARGE SCALE GENOMIC DNA]</scope>
    <source>
        <strain evidence="2">cv. CM334</strain>
    </source>
</reference>
<gene>
    <name evidence="1" type="ORF">T459_25131</name>
</gene>
<keyword evidence="2" id="KW-1185">Reference proteome</keyword>